<reference evidence="2" key="1">
    <citation type="journal article" date="2024" name="Proc. Natl. Acad. Sci. U.S.A.">
        <title>Extraordinary preservation of gene collinearity over three hundred million years revealed in homosporous lycophytes.</title>
        <authorList>
            <person name="Li C."/>
            <person name="Wickell D."/>
            <person name="Kuo L.Y."/>
            <person name="Chen X."/>
            <person name="Nie B."/>
            <person name="Liao X."/>
            <person name="Peng D."/>
            <person name="Ji J."/>
            <person name="Jenkins J."/>
            <person name="Williams M."/>
            <person name="Shu S."/>
            <person name="Plott C."/>
            <person name="Barry K."/>
            <person name="Rajasekar S."/>
            <person name="Grimwood J."/>
            <person name="Han X."/>
            <person name="Sun S."/>
            <person name="Hou Z."/>
            <person name="He W."/>
            <person name="Dai G."/>
            <person name="Sun C."/>
            <person name="Schmutz J."/>
            <person name="Leebens-Mack J.H."/>
            <person name="Li F.W."/>
            <person name="Wang L."/>
        </authorList>
    </citation>
    <scope>NUCLEOTIDE SEQUENCE [LARGE SCALE GENOMIC DNA]</scope>
    <source>
        <strain evidence="2">cv. PW_Plant_1</strain>
    </source>
</reference>
<dbReference type="EMBL" id="CM055092">
    <property type="protein sequence ID" value="KAJ7567720.1"/>
    <property type="molecule type" value="Genomic_DNA"/>
</dbReference>
<comment type="caution">
    <text evidence="1">The sequence shown here is derived from an EMBL/GenBank/DDBJ whole genome shotgun (WGS) entry which is preliminary data.</text>
</comment>
<accession>A0ACC2EML8</accession>
<sequence>MERQKPPPRRPFAKDTRHIKVEGRGRRVRIPAVCAARIFQLTRELGNKSEGETIAWLLHHADQEAMTTATRTGTVPELAVSTGGSLVGSSAGSSESENSHSLQSPTGLPALGSSGTHLETHRWFEQLPQGRSETRECVEERAAIEVCRPMEDLLGSSFNHTGEGTCIEGKSSDTINKIRKMSKGSVSHLKDDPEHLRHHRKLAPKQPAISVQGLGRGSGASGLMPAVWAIAPAVPAASSSGSLFPGTLWMQLPEPLIPFTAASALPNGFTFISSINFSSGGMELELQEHFGHRHVPLGSITYLQQGSDQQLCTGGLGLGAGDGNLGMHVPPIGAYSRRSLNPDERHHHRISSGVPDLHSKVAPTSSQ</sequence>
<proteinExistence type="predicted"/>
<dbReference type="Proteomes" id="UP001162992">
    <property type="component" value="Chromosome 1"/>
</dbReference>
<name>A0ACC2EML8_DIPCM</name>
<protein>
    <submittedName>
        <fullName evidence="1">Uncharacterized protein</fullName>
    </submittedName>
</protein>
<organism evidence="1 2">
    <name type="scientific">Diphasiastrum complanatum</name>
    <name type="common">Issler's clubmoss</name>
    <name type="synonym">Lycopodium complanatum</name>
    <dbReference type="NCBI Taxonomy" id="34168"/>
    <lineage>
        <taxon>Eukaryota</taxon>
        <taxon>Viridiplantae</taxon>
        <taxon>Streptophyta</taxon>
        <taxon>Embryophyta</taxon>
        <taxon>Tracheophyta</taxon>
        <taxon>Lycopodiopsida</taxon>
        <taxon>Lycopodiales</taxon>
        <taxon>Lycopodiaceae</taxon>
        <taxon>Lycopodioideae</taxon>
        <taxon>Diphasiastrum</taxon>
    </lineage>
</organism>
<evidence type="ECO:0000313" key="2">
    <source>
        <dbReference type="Proteomes" id="UP001162992"/>
    </source>
</evidence>
<keyword evidence="2" id="KW-1185">Reference proteome</keyword>
<evidence type="ECO:0000313" key="1">
    <source>
        <dbReference type="EMBL" id="KAJ7567720.1"/>
    </source>
</evidence>
<gene>
    <name evidence="1" type="ORF">O6H91_01G003600</name>
</gene>